<dbReference type="GO" id="GO:0046872">
    <property type="term" value="F:metal ion binding"/>
    <property type="evidence" value="ECO:0007669"/>
    <property type="project" value="UniProtKB-KW"/>
</dbReference>
<keyword evidence="4" id="KW-0464">Manganese</keyword>
<dbReference type="eggNOG" id="arCOG01700">
    <property type="taxonomic scope" value="Archaea"/>
</dbReference>
<dbReference type="GeneID" id="9166211"/>
<keyword evidence="3 5" id="KW-0378">Hydrolase</keyword>
<dbReference type="AlphaFoldDB" id="D5U2U1"/>
<dbReference type="EMBL" id="CP001939">
    <property type="protein sequence ID" value="ADG91441.1"/>
    <property type="molecule type" value="Genomic_DNA"/>
</dbReference>
<dbReference type="EC" id="3.5.3.11" evidence="6"/>
<sequence>MGVLDLLTQETIGFACLPKANSAWILLGIPFDSTTTYKPGTRFAPDSVRSASCNLEFYSLLTGLILEDDRINDLGNLVLPPGEVEKSLRIIEDAVRELRGLYPDALTIFIGGEHLITYPIVKAFDKTIDTLVVFDAHLDLRSEYLSSKYNHATFLRRIVEELDLNVLHIGSRAYSKDELDYVKSSGLKVLNILESKDLEAVGKEFENLGRTYVSLDIDVIDPAYAPGVGNPEPLGMDPLTLLKVVKKIFESNNKVIGFDLVEVNPLVDVNDVTSALAGKIILEVMAMDKAFRNTKWL</sequence>
<evidence type="ECO:0000256" key="5">
    <source>
        <dbReference type="RuleBase" id="RU003684"/>
    </source>
</evidence>
<feature type="binding site" evidence="4">
    <location>
        <position position="114"/>
    </location>
    <ligand>
        <name>Mn(2+)</name>
        <dbReference type="ChEBI" id="CHEBI:29035"/>
        <label>1</label>
    </ligand>
</feature>
<dbReference type="CDD" id="cd11593">
    <property type="entry name" value="Agmatinase-like_2"/>
    <property type="match status" value="1"/>
</dbReference>
<dbReference type="InterPro" id="IPR005925">
    <property type="entry name" value="Agmatinase-rel"/>
</dbReference>
<dbReference type="NCBIfam" id="TIGR01230">
    <property type="entry name" value="agmatinase"/>
    <property type="match status" value="1"/>
</dbReference>
<feature type="binding site" evidence="4">
    <location>
        <position position="137"/>
    </location>
    <ligand>
        <name>Mn(2+)</name>
        <dbReference type="ChEBI" id="CHEBI:29035"/>
        <label>1</label>
    </ligand>
</feature>
<dbReference type="InterPro" id="IPR023696">
    <property type="entry name" value="Ureohydrolase_dom_sf"/>
</dbReference>
<feature type="binding site" evidence="4">
    <location>
        <position position="216"/>
    </location>
    <ligand>
        <name>Mn(2+)</name>
        <dbReference type="ChEBI" id="CHEBI:29035"/>
        <label>1</label>
    </ligand>
</feature>
<dbReference type="STRING" id="633148.Tagg_1172"/>
<comment type="similarity">
    <text evidence="1">Belongs to the arginase family. Agmatinase subfamily.</text>
</comment>
<dbReference type="PIRSF" id="PIRSF036979">
    <property type="entry name" value="Arginase"/>
    <property type="match status" value="1"/>
</dbReference>
<accession>D5U2U1</accession>
<dbReference type="PANTHER" id="PTHR11358">
    <property type="entry name" value="ARGINASE/AGMATINASE"/>
    <property type="match status" value="1"/>
</dbReference>
<dbReference type="InterPro" id="IPR006035">
    <property type="entry name" value="Ureohydrolase"/>
</dbReference>
<feature type="binding site" evidence="4">
    <location>
        <position position="139"/>
    </location>
    <ligand>
        <name>Mn(2+)</name>
        <dbReference type="ChEBI" id="CHEBI:29035"/>
        <label>1</label>
    </ligand>
</feature>
<dbReference type="PROSITE" id="PS01053">
    <property type="entry name" value="ARGINASE_1"/>
    <property type="match status" value="1"/>
</dbReference>
<dbReference type="SUPFAM" id="SSF52768">
    <property type="entry name" value="Arginase/deacetylase"/>
    <property type="match status" value="1"/>
</dbReference>
<evidence type="ECO:0000313" key="7">
    <source>
        <dbReference type="Proteomes" id="UP000002376"/>
    </source>
</evidence>
<dbReference type="Pfam" id="PF00491">
    <property type="entry name" value="Arginase"/>
    <property type="match status" value="1"/>
</dbReference>
<dbReference type="PROSITE" id="PS51409">
    <property type="entry name" value="ARGINASE_2"/>
    <property type="match status" value="1"/>
</dbReference>
<dbReference type="HOGENOM" id="CLU_039478_0_2_2"/>
<evidence type="ECO:0000256" key="4">
    <source>
        <dbReference type="PIRSR" id="PIRSR036979-1"/>
    </source>
</evidence>
<dbReference type="Gene3D" id="3.40.800.10">
    <property type="entry name" value="Ureohydrolase domain"/>
    <property type="match status" value="1"/>
</dbReference>
<evidence type="ECO:0000256" key="1">
    <source>
        <dbReference type="ARBA" id="ARBA00009227"/>
    </source>
</evidence>
<proteinExistence type="inferred from homology"/>
<dbReference type="GO" id="GO:0033389">
    <property type="term" value="P:putrescine biosynthetic process from arginine, via agmatine"/>
    <property type="evidence" value="ECO:0007669"/>
    <property type="project" value="TreeGrafter"/>
</dbReference>
<gene>
    <name evidence="6" type="ordered locus">Tagg_1172</name>
</gene>
<evidence type="ECO:0000313" key="6">
    <source>
        <dbReference type="EMBL" id="ADG91441.1"/>
    </source>
</evidence>
<dbReference type="Proteomes" id="UP000002376">
    <property type="component" value="Chromosome"/>
</dbReference>
<reference evidence="6 7" key="1">
    <citation type="journal article" date="2010" name="Stand. Genomic Sci.">
        <title>Complete genome sequence of Thermosphaera aggregans type strain (M11TL).</title>
        <authorList>
            <person name="Spring S."/>
            <person name="Rachel R."/>
            <person name="Lapidus A."/>
            <person name="Davenport K."/>
            <person name="Tice H."/>
            <person name="Copeland A."/>
            <person name="Cheng J.F."/>
            <person name="Lucas S."/>
            <person name="Chen F."/>
            <person name="Nolan M."/>
            <person name="Bruce D."/>
            <person name="Goodwin L."/>
            <person name="Pitluck S."/>
            <person name="Ivanova N."/>
            <person name="Mavromatis K."/>
            <person name="Ovchinnikova G."/>
            <person name="Pati A."/>
            <person name="Chen A."/>
            <person name="Palaniappan K."/>
            <person name="Land M."/>
            <person name="Hauser L."/>
            <person name="Chang Y.J."/>
            <person name="Jeffries C.C."/>
            <person name="Brettin T."/>
            <person name="Detter J.C."/>
            <person name="Tapia R."/>
            <person name="Han C."/>
            <person name="Heimerl T."/>
            <person name="Weikl F."/>
            <person name="Brambilla E."/>
            <person name="Goker M."/>
            <person name="Bristow J."/>
            <person name="Eisen J.A."/>
            <person name="Markowitz V."/>
            <person name="Hugenholtz P."/>
            <person name="Kyrpides N.C."/>
            <person name="Klenk H.P."/>
        </authorList>
    </citation>
    <scope>NUCLEOTIDE SEQUENCE [LARGE SCALE GENOMIC DNA]</scope>
    <source>
        <strain evidence="7">DSM 11486 / M11TL</strain>
    </source>
</reference>
<evidence type="ECO:0000256" key="2">
    <source>
        <dbReference type="ARBA" id="ARBA00022723"/>
    </source>
</evidence>
<keyword evidence="7" id="KW-1185">Reference proteome</keyword>
<organism evidence="6 7">
    <name type="scientific">Thermosphaera aggregans (strain DSM 11486 / M11TL)</name>
    <dbReference type="NCBI Taxonomy" id="633148"/>
    <lineage>
        <taxon>Archaea</taxon>
        <taxon>Thermoproteota</taxon>
        <taxon>Thermoprotei</taxon>
        <taxon>Desulfurococcales</taxon>
        <taxon>Desulfurococcaceae</taxon>
        <taxon>Thermosphaera</taxon>
    </lineage>
</organism>
<feature type="binding site" evidence="4">
    <location>
        <position position="218"/>
    </location>
    <ligand>
        <name>Mn(2+)</name>
        <dbReference type="ChEBI" id="CHEBI:29035"/>
        <label>1</label>
    </ligand>
</feature>
<reference key="3">
    <citation type="submission" date="2010-02" db="EMBL/GenBank/DDBJ databases">
        <title>Complete genome sequence of Thermosphaera aggregans type strain (M11TL).</title>
        <authorList>
            <consortium name="US DOE Joint Genome Institute (JGI-PGF)"/>
            <person name="Spring S."/>
            <person name="Lapidus A."/>
            <person name="Munk C."/>
            <person name="Schroeder M."/>
            <person name="Glavina Del Rio T."/>
            <person name="Tice H."/>
            <person name="Copeland A."/>
            <person name="Cheng J.-F."/>
            <person name="Lucas S."/>
            <person name="Chen F."/>
            <person name="Nolan M."/>
            <person name="Bruce D."/>
            <person name="Goodwin L."/>
            <person name="Pitluck S."/>
            <person name="Ivanova N."/>
            <person name="Mavromatis K."/>
            <person name="Ovchinnikova G."/>
            <person name="Pati A."/>
            <person name="Chen A."/>
            <person name="Palaniappan K."/>
            <person name="Land M."/>
            <person name="Hauser L."/>
            <person name="Chang Y.-J."/>
            <person name="Jeffries C.C."/>
            <person name="Brettin T."/>
            <person name="Detter J.C."/>
            <person name="Tapia R."/>
            <person name="Han C."/>
            <person name="Chain P."/>
            <person name="Heimerl T."/>
            <person name="Weik F."/>
            <person name="Goker M."/>
            <person name="Rachel R."/>
            <person name="Bristow J."/>
            <person name="Eisen J.A."/>
            <person name="Markowitz V."/>
            <person name="Hugenholtz P."/>
            <person name="Kyrpides N.C."/>
            <person name="Klenk H.-P."/>
        </authorList>
    </citation>
    <scope>NUCLEOTIDE SEQUENCE</scope>
    <source>
        <strain>DSM 11486</strain>
    </source>
</reference>
<evidence type="ECO:0000256" key="3">
    <source>
        <dbReference type="ARBA" id="ARBA00022801"/>
    </source>
</evidence>
<name>D5U2U1_THEAM</name>
<dbReference type="KEGG" id="tag:Tagg_1172"/>
<dbReference type="OrthoDB" id="7186at2157"/>
<dbReference type="GO" id="GO:0008783">
    <property type="term" value="F:agmatinase activity"/>
    <property type="evidence" value="ECO:0007669"/>
    <property type="project" value="UniProtKB-EC"/>
</dbReference>
<reference evidence="7" key="2">
    <citation type="journal article" date="2010" name="Stand. Genomic Sci.">
        <title>Complete genome sequence of Thermosphaera aggregans type strain (M11TLT).</title>
        <authorList>
            <person name="Spring S."/>
            <person name="Rachel R."/>
            <person name="Lapidus A."/>
            <person name="Davenport K."/>
            <person name="Tice H."/>
            <person name="Copeland A."/>
            <person name="Cheng J.-F."/>
            <person name="Lucas S."/>
            <person name="Chen F."/>
            <person name="Nolan M."/>
            <person name="Bruce D."/>
            <person name="Goodwin L."/>
            <person name="Pitluck S."/>
            <person name="Ivanova N."/>
            <person name="Mavromatis K."/>
            <person name="Ovchinnikova G."/>
            <person name="Pati A."/>
            <person name="Chen A."/>
            <person name="Palaniappan K."/>
            <person name="Land M."/>
            <person name="Hauser L."/>
            <person name="Chang Y.-J."/>
            <person name="Jeffries C.C."/>
            <person name="Brettin T."/>
            <person name="Detter J.C."/>
            <person name="Tapia R."/>
            <person name="Han C."/>
            <person name="Heimerl T."/>
            <person name="Weikl F."/>
            <person name="Brambilla E."/>
            <person name="Goker M."/>
            <person name="Bristow J."/>
            <person name="Eisen J.A."/>
            <person name="Markowitz V."/>
            <person name="Hugenholtz P."/>
            <person name="Kyrpides N.C."/>
            <person name="Klenk H.-P."/>
        </authorList>
    </citation>
    <scope>NUCLEOTIDE SEQUENCE [LARGE SCALE GENOMIC DNA]</scope>
    <source>
        <strain evidence="7">DSM 11486 / M11TL</strain>
    </source>
</reference>
<dbReference type="InterPro" id="IPR020855">
    <property type="entry name" value="Ureohydrolase_Mn_BS"/>
</dbReference>
<protein>
    <submittedName>
        <fullName evidence="6">Agmatinase</fullName>
        <ecNumber evidence="6">3.5.3.11</ecNumber>
    </submittedName>
</protein>
<keyword evidence="2 4" id="KW-0479">Metal-binding</keyword>
<comment type="cofactor">
    <cofactor evidence="4">
        <name>Mn(2+)</name>
        <dbReference type="ChEBI" id="CHEBI:29035"/>
    </cofactor>
    <text evidence="4">Binds 2 manganese ions per subunit.</text>
</comment>
<feature type="binding site" evidence="4">
    <location>
        <position position="135"/>
    </location>
    <ligand>
        <name>Mn(2+)</name>
        <dbReference type="ChEBI" id="CHEBI:29035"/>
        <label>1</label>
    </ligand>
</feature>
<dbReference type="PANTHER" id="PTHR11358:SF26">
    <property type="entry name" value="GUANIDINO ACID HYDROLASE, MITOCHONDRIAL"/>
    <property type="match status" value="1"/>
</dbReference>
<dbReference type="RefSeq" id="WP_013130034.1">
    <property type="nucleotide sequence ID" value="NC_014160.1"/>
</dbReference>